<reference evidence="3" key="1">
    <citation type="submission" date="2023-07" db="EMBL/GenBank/DDBJ databases">
        <title>draft genome sequence of fig (Ficus carica).</title>
        <authorList>
            <person name="Takahashi T."/>
            <person name="Nishimura K."/>
        </authorList>
    </citation>
    <scope>NUCLEOTIDE SEQUENCE</scope>
</reference>
<accession>A0AA88CS02</accession>
<dbReference type="Proteomes" id="UP001187192">
    <property type="component" value="Unassembled WGS sequence"/>
</dbReference>
<keyword evidence="1" id="KW-0863">Zinc-finger</keyword>
<dbReference type="SUPFAM" id="SSF57667">
    <property type="entry name" value="beta-beta-alpha zinc fingers"/>
    <property type="match status" value="1"/>
</dbReference>
<dbReference type="PANTHER" id="PTHR35744:SF4">
    <property type="entry name" value="OS04G0464600 PROTEIN"/>
    <property type="match status" value="1"/>
</dbReference>
<proteinExistence type="predicted"/>
<protein>
    <recommendedName>
        <fullName evidence="2">C2H2-type domain-containing protein</fullName>
    </recommendedName>
</protein>
<keyword evidence="1" id="KW-0479">Metal-binding</keyword>
<evidence type="ECO:0000313" key="3">
    <source>
        <dbReference type="EMBL" id="GMN32588.1"/>
    </source>
</evidence>
<dbReference type="GO" id="GO:0004540">
    <property type="term" value="F:RNA nuclease activity"/>
    <property type="evidence" value="ECO:0007669"/>
    <property type="project" value="InterPro"/>
</dbReference>
<dbReference type="AlphaFoldDB" id="A0AA88CS02"/>
<gene>
    <name evidence="3" type="ORF">TIFTF001_003739</name>
</gene>
<dbReference type="Pfam" id="PF01936">
    <property type="entry name" value="NYN"/>
    <property type="match status" value="1"/>
</dbReference>
<dbReference type="InterPro" id="IPR021139">
    <property type="entry name" value="NYN"/>
</dbReference>
<evidence type="ECO:0000256" key="1">
    <source>
        <dbReference type="PROSITE-ProRule" id="PRU00042"/>
    </source>
</evidence>
<dbReference type="PROSITE" id="PS00028">
    <property type="entry name" value="ZINC_FINGER_C2H2_1"/>
    <property type="match status" value="1"/>
</dbReference>
<keyword evidence="4" id="KW-1185">Reference proteome</keyword>
<dbReference type="InterPro" id="IPR036236">
    <property type="entry name" value="Znf_C2H2_sf"/>
</dbReference>
<evidence type="ECO:0000313" key="4">
    <source>
        <dbReference type="Proteomes" id="UP001187192"/>
    </source>
</evidence>
<evidence type="ECO:0000259" key="2">
    <source>
        <dbReference type="PROSITE" id="PS50157"/>
    </source>
</evidence>
<dbReference type="PANTHER" id="PTHR35744">
    <property type="entry name" value="C2H2-TYPE DOMAIN-CONTAINING PROTEIN"/>
    <property type="match status" value="1"/>
</dbReference>
<dbReference type="InterPro" id="IPR013087">
    <property type="entry name" value="Znf_C2H2_type"/>
</dbReference>
<dbReference type="GO" id="GO:0008270">
    <property type="term" value="F:zinc ion binding"/>
    <property type="evidence" value="ECO:0007669"/>
    <property type="project" value="UniProtKB-KW"/>
</dbReference>
<name>A0AA88CS02_FICCA</name>
<keyword evidence="1" id="KW-0862">Zinc</keyword>
<feature type="domain" description="C2H2-type" evidence="2">
    <location>
        <begin position="238"/>
        <end position="266"/>
    </location>
</feature>
<comment type="caution">
    <text evidence="3">The sequence shown here is derived from an EMBL/GenBank/DDBJ whole genome shotgun (WGS) entry which is preliminary data.</text>
</comment>
<organism evidence="3 4">
    <name type="scientific">Ficus carica</name>
    <name type="common">Common fig</name>
    <dbReference type="NCBI Taxonomy" id="3494"/>
    <lineage>
        <taxon>Eukaryota</taxon>
        <taxon>Viridiplantae</taxon>
        <taxon>Streptophyta</taxon>
        <taxon>Embryophyta</taxon>
        <taxon>Tracheophyta</taxon>
        <taxon>Spermatophyta</taxon>
        <taxon>Magnoliopsida</taxon>
        <taxon>eudicotyledons</taxon>
        <taxon>Gunneridae</taxon>
        <taxon>Pentapetalae</taxon>
        <taxon>rosids</taxon>
        <taxon>fabids</taxon>
        <taxon>Rosales</taxon>
        <taxon>Moraceae</taxon>
        <taxon>Ficeae</taxon>
        <taxon>Ficus</taxon>
    </lineage>
</organism>
<dbReference type="EMBL" id="BTGU01000003">
    <property type="protein sequence ID" value="GMN32588.1"/>
    <property type="molecule type" value="Genomic_DNA"/>
</dbReference>
<dbReference type="Gene3D" id="3.40.50.1010">
    <property type="entry name" value="5'-nuclease"/>
    <property type="match status" value="1"/>
</dbReference>
<sequence length="486" mass="55504">MSKTPTWLGPLAMTPSCPSAARQRLVEWKRTLTHVFITQHSGSPNHRAKYKDWQKKKRDIRENSLYSSKAASSPVFLSSRPSVAQSATRRLRFPGSRGRAARRSIPDHAFLAEKMAVFHRIQTRITKSSNPLTLLNKNFHINPKPGFESASPAPRTEPKNVAIFWDLDNKPPNPFGPYEAALKLRKTASSFGFVRDMIAYANRHSLSSVPKAIREQRRERRALDQLEDRGVVKPLEPYHCGVCGRNFYHHEKLLNHFKQIHERENVKRLNQIESARGSRRVKLVAKYSMKMEKFKRAAREVLTPKAGCYRLRDELERAGFRVGSVEDRPQAADIAMRNHMVEVMDKRRAECLVLVSDDYGFADILKEAKMRCIKTVVVGNHVVDGGSGGALKRVADSGFCWTEIMRGKAKKEAVSVIGKWKDRDVLERLEWRYDPEAEKKSVCGLDDKESIASCVNDEEEDDDGCEQLDRSSSWWELELESDDVRS</sequence>
<dbReference type="PROSITE" id="PS50157">
    <property type="entry name" value="ZINC_FINGER_C2H2_2"/>
    <property type="match status" value="1"/>
</dbReference>